<dbReference type="Proteomes" id="UP000789833">
    <property type="component" value="Unassembled WGS sequence"/>
</dbReference>
<evidence type="ECO:0000313" key="2">
    <source>
        <dbReference type="EMBL" id="CAG9620487.1"/>
    </source>
</evidence>
<accession>A0ABN8AA05</accession>
<evidence type="ECO:0000313" key="3">
    <source>
        <dbReference type="Proteomes" id="UP000789833"/>
    </source>
</evidence>
<feature type="transmembrane region" description="Helical" evidence="1">
    <location>
        <begin position="20"/>
        <end position="49"/>
    </location>
</feature>
<keyword evidence="3" id="KW-1185">Reference proteome</keyword>
<organism evidence="2 3">
    <name type="scientific">Sutcliffiella rhizosphaerae</name>
    <dbReference type="NCBI Taxonomy" id="2880967"/>
    <lineage>
        <taxon>Bacteria</taxon>
        <taxon>Bacillati</taxon>
        <taxon>Bacillota</taxon>
        <taxon>Bacilli</taxon>
        <taxon>Bacillales</taxon>
        <taxon>Bacillaceae</taxon>
        <taxon>Sutcliffiella</taxon>
    </lineage>
</organism>
<gene>
    <name evidence="2" type="ORF">BACCIP111883_01255</name>
</gene>
<name>A0ABN8AA05_9BACI</name>
<dbReference type="RefSeq" id="WP_230500415.1">
    <property type="nucleotide sequence ID" value="NZ_CAKJTJ010000005.1"/>
</dbReference>
<dbReference type="EMBL" id="CAKJTJ010000005">
    <property type="protein sequence ID" value="CAG9620487.1"/>
    <property type="molecule type" value="Genomic_DNA"/>
</dbReference>
<evidence type="ECO:0000256" key="1">
    <source>
        <dbReference type="SAM" id="Phobius"/>
    </source>
</evidence>
<comment type="caution">
    <text evidence="2">The sequence shown here is derived from an EMBL/GenBank/DDBJ whole genome shotgun (WGS) entry which is preliminary data.</text>
</comment>
<sequence>MKSSTALKWVTGGLEAFLAIPILGGSIVIGFGYAPLGIMLILHIVTLLFSIREGQKFHGSVWGIVTSCLAWIFLLGWLLHTITAILLFIDAFSSGKNEREFVS</sequence>
<feature type="transmembrane region" description="Helical" evidence="1">
    <location>
        <begin position="61"/>
        <end position="89"/>
    </location>
</feature>
<proteinExistence type="predicted"/>
<keyword evidence="1" id="KW-1133">Transmembrane helix</keyword>
<reference evidence="2 3" key="1">
    <citation type="submission" date="2021-10" db="EMBL/GenBank/DDBJ databases">
        <authorList>
            <person name="Criscuolo A."/>
        </authorList>
    </citation>
    <scope>NUCLEOTIDE SEQUENCE [LARGE SCALE GENOMIC DNA]</scope>
    <source>
        <strain evidence="3">CIP 111883</strain>
    </source>
</reference>
<keyword evidence="1" id="KW-0472">Membrane</keyword>
<keyword evidence="1" id="KW-0812">Transmembrane</keyword>
<protein>
    <submittedName>
        <fullName evidence="2">Uncharacterized protein</fullName>
    </submittedName>
</protein>